<evidence type="ECO:0000313" key="11">
    <source>
        <dbReference type="EMBL" id="TCP60513.1"/>
    </source>
</evidence>
<accession>A0A4R2RCI2</accession>
<comment type="catalytic activity">
    <reaction evidence="8 9">
        <text>a 2,3-saturated acyl-[ACP] + NAD(+) = a (2E)-enoyl-[ACP] + NADH + H(+)</text>
        <dbReference type="Rhea" id="RHEA:10240"/>
        <dbReference type="Rhea" id="RHEA-COMP:9925"/>
        <dbReference type="Rhea" id="RHEA-COMP:9926"/>
        <dbReference type="ChEBI" id="CHEBI:15378"/>
        <dbReference type="ChEBI" id="CHEBI:57540"/>
        <dbReference type="ChEBI" id="CHEBI:57945"/>
        <dbReference type="ChEBI" id="CHEBI:78784"/>
        <dbReference type="ChEBI" id="CHEBI:78785"/>
        <dbReference type="EC" id="1.3.1.9"/>
    </reaction>
</comment>
<dbReference type="InterPro" id="IPR014358">
    <property type="entry name" value="Enoyl-ACP_Rdtase_NADH"/>
</dbReference>
<feature type="binding site" evidence="10">
    <location>
        <begin position="22"/>
        <end position="23"/>
    </location>
    <ligand>
        <name>NAD(+)</name>
        <dbReference type="ChEBI" id="CHEBI:57540"/>
    </ligand>
</feature>
<dbReference type="InterPro" id="IPR002347">
    <property type="entry name" value="SDR_fam"/>
</dbReference>
<dbReference type="PRINTS" id="PR00081">
    <property type="entry name" value="GDHRDH"/>
</dbReference>
<dbReference type="InterPro" id="IPR036291">
    <property type="entry name" value="NAD(P)-bd_dom_sf"/>
</dbReference>
<dbReference type="EMBL" id="SLXU01000009">
    <property type="protein sequence ID" value="TCP60513.1"/>
    <property type="molecule type" value="Genomic_DNA"/>
</dbReference>
<dbReference type="PANTHER" id="PTHR43159:SF2">
    <property type="entry name" value="ENOYL-[ACYL-CARRIER-PROTEIN] REDUCTASE [NADH], CHLOROPLASTIC"/>
    <property type="match status" value="1"/>
</dbReference>
<evidence type="ECO:0000256" key="3">
    <source>
        <dbReference type="ARBA" id="ARBA00022516"/>
    </source>
</evidence>
<feature type="binding site" evidence="10">
    <location>
        <position position="95"/>
    </location>
    <ligand>
        <name>NAD(+)</name>
        <dbReference type="ChEBI" id="CHEBI:57540"/>
    </ligand>
</feature>
<dbReference type="PIRSF" id="PIRSF000094">
    <property type="entry name" value="Enoyl-ACP_rdct"/>
    <property type="match status" value="1"/>
</dbReference>
<feature type="binding site" evidence="10">
    <location>
        <begin position="67"/>
        <end position="68"/>
    </location>
    <ligand>
        <name>NAD(+)</name>
        <dbReference type="ChEBI" id="CHEBI:57540"/>
    </ligand>
</feature>
<dbReference type="PANTHER" id="PTHR43159">
    <property type="entry name" value="ENOYL-[ACYL-CARRIER-PROTEIN] REDUCTASE"/>
    <property type="match status" value="1"/>
</dbReference>
<keyword evidence="12" id="KW-1185">Reference proteome</keyword>
<evidence type="ECO:0000256" key="6">
    <source>
        <dbReference type="ARBA" id="ARBA00023098"/>
    </source>
</evidence>
<comment type="pathway">
    <text evidence="1">Lipid metabolism; fatty acid biosynthesis.</text>
</comment>
<dbReference type="CDD" id="cd05372">
    <property type="entry name" value="ENR_SDR"/>
    <property type="match status" value="1"/>
</dbReference>
<evidence type="ECO:0000256" key="5">
    <source>
        <dbReference type="ARBA" id="ARBA00023002"/>
    </source>
</evidence>
<evidence type="ECO:0000256" key="9">
    <source>
        <dbReference type="PIRNR" id="PIRNR000094"/>
    </source>
</evidence>
<evidence type="ECO:0000256" key="10">
    <source>
        <dbReference type="PIRSR" id="PIRSR000094-3"/>
    </source>
</evidence>
<protein>
    <recommendedName>
        <fullName evidence="9">Enoyl-[acyl-carrier-protein] reductase [NADH]</fullName>
        <ecNumber evidence="9">1.3.1.9</ecNumber>
    </recommendedName>
</protein>
<evidence type="ECO:0000256" key="1">
    <source>
        <dbReference type="ARBA" id="ARBA00005194"/>
    </source>
</evidence>
<dbReference type="Proteomes" id="UP000295050">
    <property type="component" value="Unassembled WGS sequence"/>
</dbReference>
<evidence type="ECO:0000256" key="8">
    <source>
        <dbReference type="ARBA" id="ARBA00048572"/>
    </source>
</evidence>
<proteinExistence type="inferred from homology"/>
<organism evidence="11 12">
    <name type="scientific">Rhodovulum bhavnagarense</name>
    <dbReference type="NCBI Taxonomy" id="992286"/>
    <lineage>
        <taxon>Bacteria</taxon>
        <taxon>Pseudomonadati</taxon>
        <taxon>Pseudomonadota</taxon>
        <taxon>Alphaproteobacteria</taxon>
        <taxon>Rhodobacterales</taxon>
        <taxon>Paracoccaceae</taxon>
        <taxon>Rhodovulum</taxon>
    </lineage>
</organism>
<feature type="binding site" evidence="10">
    <location>
        <position position="16"/>
    </location>
    <ligand>
        <name>NAD(+)</name>
        <dbReference type="ChEBI" id="CHEBI:57540"/>
    </ligand>
</feature>
<keyword evidence="4" id="KW-0276">Fatty acid metabolism</keyword>
<keyword evidence="5 9" id="KW-0560">Oxidoreductase</keyword>
<dbReference type="SUPFAM" id="SSF51735">
    <property type="entry name" value="NAD(P)-binding Rossmann-fold domains"/>
    <property type="match status" value="1"/>
</dbReference>
<evidence type="ECO:0000313" key="12">
    <source>
        <dbReference type="Proteomes" id="UP000295050"/>
    </source>
</evidence>
<dbReference type="EC" id="1.3.1.9" evidence="9"/>
<dbReference type="Gene3D" id="3.40.50.720">
    <property type="entry name" value="NAD(P)-binding Rossmann-like Domain"/>
    <property type="match status" value="1"/>
</dbReference>
<dbReference type="NCBIfam" id="NF005717">
    <property type="entry name" value="PRK07533.1"/>
    <property type="match status" value="1"/>
</dbReference>
<feature type="binding site" evidence="10">
    <location>
        <position position="165"/>
    </location>
    <ligand>
        <name>NAD(+)</name>
        <dbReference type="ChEBI" id="CHEBI:57540"/>
    </ligand>
</feature>
<dbReference type="GO" id="GO:0004318">
    <property type="term" value="F:enoyl-[acyl-carrier-protein] reductase (NADH) activity"/>
    <property type="evidence" value="ECO:0007669"/>
    <property type="project" value="UniProtKB-EC"/>
</dbReference>
<dbReference type="AlphaFoldDB" id="A0A4R2RCI2"/>
<gene>
    <name evidence="11" type="ORF">EV663_10918</name>
</gene>
<sequence length="257" mass="27283">MGGMFSLRGQTALVVGIANAQSIAWGCAQALRAQGAKLAVTWLNDKAEPHVRPLAEELEADIMAPLDVRNEAQMDALFAEITERWGKLDTVLHSIAFCPRDDLHGRVVDCSAEGFGLAMDISVHSFLRMIRRAEPLMPEGGTCITVSFQGASRVVEHYNIMGPVKAALESVVRYAAAELGPRGISVHALSPGPLATRAASGIAEFDELLDAAARRAPTHHLATIQNVGAYCAFLASREASNVTGGVHPIDGGYSITA</sequence>
<name>A0A4R2RCI2_9RHOB</name>
<dbReference type="UniPathway" id="UPA00094"/>
<comment type="caution">
    <text evidence="11">The sequence shown here is derived from an EMBL/GenBank/DDBJ whole genome shotgun (WGS) entry which is preliminary data.</text>
</comment>
<keyword evidence="9 10" id="KW-0520">NAD</keyword>
<evidence type="ECO:0000256" key="2">
    <source>
        <dbReference type="ARBA" id="ARBA00009233"/>
    </source>
</evidence>
<evidence type="ECO:0000256" key="7">
    <source>
        <dbReference type="ARBA" id="ARBA00023160"/>
    </source>
</evidence>
<keyword evidence="3 9" id="KW-0444">Lipid biosynthesis</keyword>
<keyword evidence="6" id="KW-0443">Lipid metabolism</keyword>
<comment type="similarity">
    <text evidence="2 9">Belongs to the short-chain dehydrogenases/reductases (SDR) family. FabI subfamily.</text>
</comment>
<dbReference type="Pfam" id="PF13561">
    <property type="entry name" value="adh_short_C2"/>
    <property type="match status" value="1"/>
</dbReference>
<reference evidence="11 12" key="1">
    <citation type="submission" date="2019-03" db="EMBL/GenBank/DDBJ databases">
        <title>Genomic Encyclopedia of Type Strains, Phase IV (KMG-IV): sequencing the most valuable type-strain genomes for metagenomic binning, comparative biology and taxonomic classification.</title>
        <authorList>
            <person name="Goeker M."/>
        </authorList>
    </citation>
    <scope>NUCLEOTIDE SEQUENCE [LARGE SCALE GENOMIC DNA]</scope>
    <source>
        <strain evidence="11 12">DSM 24766</strain>
    </source>
</reference>
<keyword evidence="7 9" id="KW-0275">Fatty acid biosynthesis</keyword>
<dbReference type="GO" id="GO:0006633">
    <property type="term" value="P:fatty acid biosynthetic process"/>
    <property type="evidence" value="ECO:0007669"/>
    <property type="project" value="UniProtKB-UniPathway"/>
</dbReference>
<evidence type="ECO:0000256" key="4">
    <source>
        <dbReference type="ARBA" id="ARBA00022832"/>
    </source>
</evidence>